<dbReference type="Gene3D" id="2.30.110.10">
    <property type="entry name" value="Electron Transport, Fmn-binding Protein, Chain A"/>
    <property type="match status" value="1"/>
</dbReference>
<gene>
    <name evidence="2" type="ORF">CLV41_10399</name>
</gene>
<evidence type="ECO:0000313" key="2">
    <source>
        <dbReference type="EMBL" id="POF32180.1"/>
    </source>
</evidence>
<evidence type="ECO:0000313" key="3">
    <source>
        <dbReference type="Proteomes" id="UP000236959"/>
    </source>
</evidence>
<evidence type="ECO:0000259" key="1">
    <source>
        <dbReference type="SMART" id="SM00903"/>
    </source>
</evidence>
<dbReference type="PANTHER" id="PTHR43812">
    <property type="entry name" value="BLR2425 PROTEIN"/>
    <property type="match status" value="1"/>
</dbReference>
<sequence length="203" mass="22024">MFYDPRSEDHGLPHNPWMALIVPRPIGWISTVSPDGTPNLAPYSAFNTVASNPPFVMFSSDGPKDSIANAEATGYFCINIVNYALREKMNISSAPFPADVDEFAAADIAAEPCTNIPCLRVAAAPVSIECRLSQIVSLSPSTGAPCSNRVAFGEVVGIHIDDTVLRDGKVDIELMQPLARLGYRDYSVTIRSFEMPRPVPSEH</sequence>
<proteinExistence type="predicted"/>
<reference evidence="2 3" key="1">
    <citation type="submission" date="2018-01" db="EMBL/GenBank/DDBJ databases">
        <title>Genomic Encyclopedia of Archaeal and Bacterial Type Strains, Phase II (KMG-II): from individual species to whole genera.</title>
        <authorList>
            <person name="Goeker M."/>
        </authorList>
    </citation>
    <scope>NUCLEOTIDE SEQUENCE [LARGE SCALE GENOMIC DNA]</scope>
    <source>
        <strain evidence="2 3">DSM 17023</strain>
    </source>
</reference>
<accession>A0A2S3UX72</accession>
<dbReference type="EMBL" id="PPCN01000003">
    <property type="protein sequence ID" value="POF32180.1"/>
    <property type="molecule type" value="Genomic_DNA"/>
</dbReference>
<organism evidence="2 3">
    <name type="scientific">Roseibium marinum</name>
    <dbReference type="NCBI Taxonomy" id="281252"/>
    <lineage>
        <taxon>Bacteria</taxon>
        <taxon>Pseudomonadati</taxon>
        <taxon>Pseudomonadota</taxon>
        <taxon>Alphaproteobacteria</taxon>
        <taxon>Hyphomicrobiales</taxon>
        <taxon>Stappiaceae</taxon>
        <taxon>Roseibium</taxon>
    </lineage>
</organism>
<protein>
    <submittedName>
        <fullName evidence="2">Flavin reductase (DIM6/NTAB) family NADH-FMN oxidoreductase RutF</fullName>
    </submittedName>
</protein>
<dbReference type="InterPro" id="IPR002563">
    <property type="entry name" value="Flavin_Rdtase-like_dom"/>
</dbReference>
<dbReference type="PANTHER" id="PTHR43812:SF2">
    <property type="entry name" value="FLAVIN REDUCTASE LIKE DOMAIN-CONTAINING PROTEIN"/>
    <property type="match status" value="1"/>
</dbReference>
<name>A0A2S3UX72_9HYPH</name>
<dbReference type="GO" id="GO:0016646">
    <property type="term" value="F:oxidoreductase activity, acting on the CH-NH group of donors, NAD or NADP as acceptor"/>
    <property type="evidence" value="ECO:0007669"/>
    <property type="project" value="UniProtKB-ARBA"/>
</dbReference>
<keyword evidence="3" id="KW-1185">Reference proteome</keyword>
<dbReference type="RefSeq" id="WP_103222126.1">
    <property type="nucleotide sequence ID" value="NZ_PPCN01000003.1"/>
</dbReference>
<dbReference type="AlphaFoldDB" id="A0A2S3UX72"/>
<dbReference type="OrthoDB" id="9783347at2"/>
<dbReference type="SUPFAM" id="SSF50475">
    <property type="entry name" value="FMN-binding split barrel"/>
    <property type="match status" value="1"/>
</dbReference>
<feature type="domain" description="Flavin reductase like" evidence="1">
    <location>
        <begin position="19"/>
        <end position="172"/>
    </location>
</feature>
<comment type="caution">
    <text evidence="2">The sequence shown here is derived from an EMBL/GenBank/DDBJ whole genome shotgun (WGS) entry which is preliminary data.</text>
</comment>
<dbReference type="Proteomes" id="UP000236959">
    <property type="component" value="Unassembled WGS sequence"/>
</dbReference>
<dbReference type="SMART" id="SM00903">
    <property type="entry name" value="Flavin_Reduct"/>
    <property type="match status" value="1"/>
</dbReference>
<dbReference type="Pfam" id="PF01613">
    <property type="entry name" value="Flavin_Reduct"/>
    <property type="match status" value="1"/>
</dbReference>
<dbReference type="GO" id="GO:0010181">
    <property type="term" value="F:FMN binding"/>
    <property type="evidence" value="ECO:0007669"/>
    <property type="project" value="InterPro"/>
</dbReference>
<dbReference type="InterPro" id="IPR012349">
    <property type="entry name" value="Split_barrel_FMN-bd"/>
</dbReference>